<sequence>MNNDYLENTKNKYVHYLKLTFMKKIVLLLLFVSSFSSAQIVNIPDPIFKAELIADGVDTNIDGEIQVSEALATTSISLWSFNITDLTGIEAFINLESFECLSIMITTLDLTSNINLIQVDVITPMPSQMTSIDLSSCIALESLSISESSITTLDLSSNVNLTALYISRNLLLETVFIKNGSDESSNMDSGSWMENWLTSNNPNLQYVCADEFQISEIQQFAGTDYPVNSFCAIAPGGDVNTITGVTKFDNEGDGCDSGDSPIPYTNFNIEFNGTPTNAIIYSNAQGVYDLFVGQAGTYTLLPTMENPDYFNVDPPAADILFPVIDNSTVTQDFCAEANGIHQDLEVMIAPIIPARPGFEATYWLVYKNKGNQILSGDVQFNYPEDRMDYVSSSTTPDTQGSGTLTFNFTDLQPYQTVTVEIVLDVNGPMDTPPVNIDDVLVLFTEINPVVGDEMPNDNFFTLDQKVVGSYDPNNIVCLQGEEVPTTFIGDYLNYIINFENTGNAPAENIVVTMEINPADFEPSSLQILKLSHDAQIVINNNVAEFHFQNINLGTGDHGNILLKMKTNSNLTSADDVRAQANIYFDYNFPVETNEAITSFRVLGVEEFDASQISIYPNPANTFVEIQSISIIKNITVYDLQGRKIQVFQTEAQHAEVNISALKTGIYLFSIETEAGKTIKKIIKR</sequence>
<feature type="domain" description="DUF7619" evidence="4">
    <location>
        <begin position="471"/>
        <end position="597"/>
    </location>
</feature>
<organism evidence="5 6">
    <name type="scientific">Aequorivita soesokkakensis</name>
    <dbReference type="NCBI Taxonomy" id="1385699"/>
    <lineage>
        <taxon>Bacteria</taxon>
        <taxon>Pseudomonadati</taxon>
        <taxon>Bacteroidota</taxon>
        <taxon>Flavobacteriia</taxon>
        <taxon>Flavobacteriales</taxon>
        <taxon>Flavobacteriaceae</taxon>
        <taxon>Aequorivita</taxon>
    </lineage>
</organism>
<dbReference type="InterPro" id="IPR032675">
    <property type="entry name" value="LRR_dom_sf"/>
</dbReference>
<dbReference type="Proteomes" id="UP000077552">
    <property type="component" value="Unassembled WGS sequence"/>
</dbReference>
<dbReference type="OrthoDB" id="1110367at2"/>
<feature type="domain" description="Secretion system C-terminal sorting" evidence="3">
    <location>
        <begin position="614"/>
        <end position="682"/>
    </location>
</feature>
<dbReference type="Pfam" id="PF24595">
    <property type="entry name" value="DUF7619"/>
    <property type="match status" value="1"/>
</dbReference>
<keyword evidence="1 2" id="KW-0732">Signal</keyword>
<dbReference type="STRING" id="1385699.A7A78_04545"/>
<proteinExistence type="predicted"/>
<evidence type="ECO:0000259" key="3">
    <source>
        <dbReference type="Pfam" id="PF18962"/>
    </source>
</evidence>
<evidence type="ECO:0000313" key="6">
    <source>
        <dbReference type="Proteomes" id="UP000077552"/>
    </source>
</evidence>
<dbReference type="NCBIfam" id="TIGR04183">
    <property type="entry name" value="Por_Secre_tail"/>
    <property type="match status" value="1"/>
</dbReference>
<dbReference type="Gene3D" id="3.80.10.10">
    <property type="entry name" value="Ribonuclease Inhibitor"/>
    <property type="match status" value="1"/>
</dbReference>
<protein>
    <submittedName>
        <fullName evidence="5">Uncharacterized protein</fullName>
    </submittedName>
</protein>
<dbReference type="InterPro" id="IPR055353">
    <property type="entry name" value="DUF7619"/>
</dbReference>
<name>A0A1A9LDE3_9FLAO</name>
<dbReference type="Pfam" id="PF18962">
    <property type="entry name" value="Por_Secre_tail"/>
    <property type="match status" value="1"/>
</dbReference>
<reference evidence="5 6" key="1">
    <citation type="submission" date="2016-05" db="EMBL/GenBank/DDBJ databases">
        <title>Genome sequencing of Vitellibacter soesokkakensis RSSK-12.</title>
        <authorList>
            <person name="Thevarajoo S."/>
            <person name="Selvaratnam C."/>
            <person name="Goh K.M."/>
            <person name="Chan K.-G."/>
            <person name="Chong C.S."/>
        </authorList>
    </citation>
    <scope>NUCLEOTIDE SEQUENCE [LARGE SCALE GENOMIC DNA]</scope>
    <source>
        <strain evidence="5 6">RSSK-12</strain>
    </source>
</reference>
<evidence type="ECO:0000256" key="1">
    <source>
        <dbReference type="ARBA" id="ARBA00022729"/>
    </source>
</evidence>
<comment type="caution">
    <text evidence="5">The sequence shown here is derived from an EMBL/GenBank/DDBJ whole genome shotgun (WGS) entry which is preliminary data.</text>
</comment>
<feature type="signal peptide" evidence="2">
    <location>
        <begin position="1"/>
        <end position="38"/>
    </location>
</feature>
<dbReference type="EMBL" id="LXIE01000023">
    <property type="protein sequence ID" value="OAD91087.1"/>
    <property type="molecule type" value="Genomic_DNA"/>
</dbReference>
<feature type="chain" id="PRO_5008392098" evidence="2">
    <location>
        <begin position="39"/>
        <end position="684"/>
    </location>
</feature>
<dbReference type="AlphaFoldDB" id="A0A1A9LDE3"/>
<dbReference type="SUPFAM" id="SSF52058">
    <property type="entry name" value="L domain-like"/>
    <property type="match status" value="1"/>
</dbReference>
<evidence type="ECO:0000313" key="5">
    <source>
        <dbReference type="EMBL" id="OAD91087.1"/>
    </source>
</evidence>
<gene>
    <name evidence="5" type="ORF">A7A78_04545</name>
</gene>
<evidence type="ECO:0000256" key="2">
    <source>
        <dbReference type="SAM" id="SignalP"/>
    </source>
</evidence>
<dbReference type="InterPro" id="IPR026444">
    <property type="entry name" value="Secre_tail"/>
</dbReference>
<keyword evidence="6" id="KW-1185">Reference proteome</keyword>
<accession>A0A1A9LDE3</accession>
<evidence type="ECO:0000259" key="4">
    <source>
        <dbReference type="Pfam" id="PF24595"/>
    </source>
</evidence>